<gene>
    <name evidence="2" type="primary">Contig8765.g9355</name>
    <name evidence="2" type="ORF">STYLEM_5423</name>
</gene>
<dbReference type="Proteomes" id="UP000039865">
    <property type="component" value="Unassembled WGS sequence"/>
</dbReference>
<feature type="region of interest" description="Disordered" evidence="1">
    <location>
        <begin position="171"/>
        <end position="208"/>
    </location>
</feature>
<dbReference type="InterPro" id="IPR010736">
    <property type="entry name" value="SHIPPO-rpt"/>
</dbReference>
<keyword evidence="3" id="KW-1185">Reference proteome</keyword>
<feature type="region of interest" description="Disordered" evidence="1">
    <location>
        <begin position="278"/>
        <end position="334"/>
    </location>
</feature>
<dbReference type="PANTHER" id="PTHR21580:SF28">
    <property type="entry name" value="BOREALIN N-TERMINAL DOMAIN-CONTAINING PROTEIN-RELATED"/>
    <property type="match status" value="1"/>
</dbReference>
<dbReference type="EMBL" id="CCKQ01005258">
    <property type="protein sequence ID" value="CDW76423.1"/>
    <property type="molecule type" value="Genomic_DNA"/>
</dbReference>
<evidence type="ECO:0000313" key="3">
    <source>
        <dbReference type="Proteomes" id="UP000039865"/>
    </source>
</evidence>
<proteinExistence type="predicted"/>
<dbReference type="Pfam" id="PF07004">
    <property type="entry name" value="SHIPPO-rpt"/>
    <property type="match status" value="10"/>
</dbReference>
<feature type="compositionally biased region" description="Basic and acidic residues" evidence="1">
    <location>
        <begin position="30"/>
        <end position="39"/>
    </location>
</feature>
<dbReference type="InterPro" id="IPR051291">
    <property type="entry name" value="CIMAP"/>
</dbReference>
<dbReference type="OMA" id="GAPCCTI"/>
<dbReference type="InParanoid" id="A0A078A4K0"/>
<sequence>MYLENQRFMNLGPDISENKKQLPGPGAYSPEKKTVEKSPPKWVIGKSQRKTFDVDKTKPGPGQYNIPEKIVEGPQYIIGMKTTASEMMITSKDVPGPGIYSPKSDAFSTIAFSQIYQLFQYNNSSMGLKGKGSITHREGPGPGTYQNKTVFSQISGPATFNKFKRVDPEKDITLPGRNVPGPGSYQGNYKVLTRNDPQPVFGSSNRDKNTFYDTKTKFNPGPGTYELKNIVGSEGKSITMSPRRPDTSPQVSKDTPGPGTYDQAKFYMTMRHNGTCRIGTSKRIGIPSTDKTLPAPNQYSSDTSLIFKKDPRPIFGSSERQTLGQSKNIPGPGTYQIPQKAIEGRQFSLSGRYRQDKPVDNPGPDAYNSLIAGLNYRQKKQPSFGFGNGPKTARDLSSRRIVPGPGTYDPKENSNLGITFTQTQRLKVKIDENPGPGTYKVPVKFADVPKYLIPQQNESFKFV</sequence>
<dbReference type="PANTHER" id="PTHR21580">
    <property type="entry name" value="SHIPPO-1-RELATED"/>
    <property type="match status" value="1"/>
</dbReference>
<feature type="compositionally biased region" description="Polar residues" evidence="1">
    <location>
        <begin position="289"/>
        <end position="304"/>
    </location>
</feature>
<organism evidence="2 3">
    <name type="scientific">Stylonychia lemnae</name>
    <name type="common">Ciliate</name>
    <dbReference type="NCBI Taxonomy" id="5949"/>
    <lineage>
        <taxon>Eukaryota</taxon>
        <taxon>Sar</taxon>
        <taxon>Alveolata</taxon>
        <taxon>Ciliophora</taxon>
        <taxon>Intramacronucleata</taxon>
        <taxon>Spirotrichea</taxon>
        <taxon>Stichotrichia</taxon>
        <taxon>Sporadotrichida</taxon>
        <taxon>Oxytrichidae</taxon>
        <taxon>Stylonychinae</taxon>
        <taxon>Stylonychia</taxon>
    </lineage>
</organism>
<evidence type="ECO:0000313" key="2">
    <source>
        <dbReference type="EMBL" id="CDW76423.1"/>
    </source>
</evidence>
<name>A0A078A4K0_STYLE</name>
<dbReference type="AlphaFoldDB" id="A0A078A4K0"/>
<feature type="region of interest" description="Disordered" evidence="1">
    <location>
        <begin position="236"/>
        <end position="259"/>
    </location>
</feature>
<feature type="region of interest" description="Disordered" evidence="1">
    <location>
        <begin position="382"/>
        <end position="415"/>
    </location>
</feature>
<dbReference type="OrthoDB" id="445580at2759"/>
<accession>A0A078A4K0</accession>
<reference evidence="2 3" key="1">
    <citation type="submission" date="2014-06" db="EMBL/GenBank/DDBJ databases">
        <authorList>
            <person name="Swart Estienne"/>
        </authorList>
    </citation>
    <scope>NUCLEOTIDE SEQUENCE [LARGE SCALE GENOMIC DNA]</scope>
    <source>
        <strain evidence="2 3">130c</strain>
    </source>
</reference>
<feature type="region of interest" description="Disordered" evidence="1">
    <location>
        <begin position="1"/>
        <end position="41"/>
    </location>
</feature>
<protein>
    <submittedName>
        <fullName evidence="2">Uncharacterized protein</fullName>
    </submittedName>
</protein>
<feature type="compositionally biased region" description="Polar residues" evidence="1">
    <location>
        <begin position="318"/>
        <end position="328"/>
    </location>
</feature>
<evidence type="ECO:0000256" key="1">
    <source>
        <dbReference type="SAM" id="MobiDB-lite"/>
    </source>
</evidence>